<dbReference type="Proteomes" id="UP000799538">
    <property type="component" value="Unassembled WGS sequence"/>
</dbReference>
<feature type="non-terminal residue" evidence="1">
    <location>
        <position position="133"/>
    </location>
</feature>
<dbReference type="OrthoDB" id="3694419at2759"/>
<keyword evidence="2" id="KW-1185">Reference proteome</keyword>
<evidence type="ECO:0000313" key="2">
    <source>
        <dbReference type="Proteomes" id="UP000799538"/>
    </source>
</evidence>
<sequence length="133" mass="15349">IRNYTDVWVKLLRFIWRTWDLAEGDRPGYKLLTTQRTFLMNVMDLARRDDGDDDIRSQLVESLGQFWLSMFQHELGDDHHESALVSGLAILGLNTEDGSWARPENFSSTIAALVTIGKALVVRQAWKQREDEI</sequence>
<name>A0A6A6FX93_9PEZI</name>
<accession>A0A6A6FX93</accession>
<reference evidence="2" key="1">
    <citation type="journal article" date="2020" name="Stud. Mycol.">
        <title>101 Dothideomycetes genomes: A test case for predicting lifestyles and emergence of pathogens.</title>
        <authorList>
            <person name="Haridas S."/>
            <person name="Albert R."/>
            <person name="Binder M."/>
            <person name="Bloem J."/>
            <person name="LaButti K."/>
            <person name="Salamov A."/>
            <person name="Andreopoulos B."/>
            <person name="Baker S."/>
            <person name="Barry K."/>
            <person name="Bills G."/>
            <person name="Bluhm B."/>
            <person name="Cannon C."/>
            <person name="Castanera R."/>
            <person name="Culley D."/>
            <person name="Daum C."/>
            <person name="Ezra D."/>
            <person name="Gonzalez J."/>
            <person name="Henrissat B."/>
            <person name="Kuo A."/>
            <person name="Liang C."/>
            <person name="Lipzen A."/>
            <person name="Lutzoni F."/>
            <person name="Magnuson J."/>
            <person name="Mondo S."/>
            <person name="Nolan M."/>
            <person name="Ohm R."/>
            <person name="Pangilinan J."/>
            <person name="Park H.-J."/>
            <person name="Ramirez L."/>
            <person name="Alfaro M."/>
            <person name="Sun H."/>
            <person name="Tritt A."/>
            <person name="Yoshinaga Y."/>
            <person name="Zwiers L.-H."/>
            <person name="Turgeon B."/>
            <person name="Goodwin S."/>
            <person name="Spatafora J."/>
            <person name="Crous P."/>
            <person name="Grigoriev I."/>
        </authorList>
    </citation>
    <scope>NUCLEOTIDE SEQUENCE [LARGE SCALE GENOMIC DNA]</scope>
    <source>
        <strain evidence="2">CECT 20119</strain>
    </source>
</reference>
<feature type="non-terminal residue" evidence="1">
    <location>
        <position position="1"/>
    </location>
</feature>
<dbReference type="EMBL" id="ML992631">
    <property type="protein sequence ID" value="KAF2218116.1"/>
    <property type="molecule type" value="Genomic_DNA"/>
</dbReference>
<gene>
    <name evidence="1" type="ORF">BDZ85DRAFT_184388</name>
</gene>
<proteinExistence type="predicted"/>
<protein>
    <submittedName>
        <fullName evidence="1">Uncharacterized protein</fullName>
    </submittedName>
</protein>
<evidence type="ECO:0000313" key="1">
    <source>
        <dbReference type="EMBL" id="KAF2218116.1"/>
    </source>
</evidence>
<dbReference type="AlphaFoldDB" id="A0A6A6FX93"/>
<organism evidence="1 2">
    <name type="scientific">Elsinoe ampelina</name>
    <dbReference type="NCBI Taxonomy" id="302913"/>
    <lineage>
        <taxon>Eukaryota</taxon>
        <taxon>Fungi</taxon>
        <taxon>Dikarya</taxon>
        <taxon>Ascomycota</taxon>
        <taxon>Pezizomycotina</taxon>
        <taxon>Dothideomycetes</taxon>
        <taxon>Dothideomycetidae</taxon>
        <taxon>Myriangiales</taxon>
        <taxon>Elsinoaceae</taxon>
        <taxon>Elsinoe</taxon>
    </lineage>
</organism>